<feature type="region of interest" description="Disordered" evidence="1">
    <location>
        <begin position="84"/>
        <end position="107"/>
    </location>
</feature>
<sequence>MRGLEELILTVPSGSEGSLASLAESCRNTMGAVSHPLTPDRHSLLPLRPQWLCLLHQPIPWPQLLGAPGWTMWRLKSGAKRLCEHSEKANGPGEANAGDHSLQEQDHHLARGLPRCRLALSGRPCTPHPK</sequence>
<dbReference type="EMBL" id="JWIN03000017">
    <property type="protein sequence ID" value="KAB1263964.1"/>
    <property type="molecule type" value="Genomic_DNA"/>
</dbReference>
<evidence type="ECO:0000256" key="1">
    <source>
        <dbReference type="SAM" id="MobiDB-lite"/>
    </source>
</evidence>
<reference evidence="2 3" key="1">
    <citation type="journal article" date="2019" name="Mol. Ecol. Resour.">
        <title>Improving Illumina assemblies with Hi-C and long reads: an example with the North African dromedary.</title>
        <authorList>
            <person name="Elbers J.P."/>
            <person name="Rogers M.F."/>
            <person name="Perelman P.L."/>
            <person name="Proskuryakova A.A."/>
            <person name="Serdyukova N.A."/>
            <person name="Johnson W.E."/>
            <person name="Horin P."/>
            <person name="Corander J."/>
            <person name="Murphy D."/>
            <person name="Burger P.A."/>
        </authorList>
    </citation>
    <scope>NUCLEOTIDE SEQUENCE [LARGE SCALE GENOMIC DNA]</scope>
    <source>
        <strain evidence="2">Drom800</strain>
        <tissue evidence="2">Blood</tissue>
    </source>
</reference>
<keyword evidence="3" id="KW-1185">Reference proteome</keyword>
<dbReference type="AlphaFoldDB" id="A0A5N4CYR1"/>
<name>A0A5N4CYR1_CAMDR</name>
<dbReference type="Proteomes" id="UP000299084">
    <property type="component" value="Unassembled WGS sequence"/>
</dbReference>
<protein>
    <submittedName>
        <fullName evidence="2">Uncharacterized protein</fullName>
    </submittedName>
</protein>
<organism evidence="2 3">
    <name type="scientific">Camelus dromedarius</name>
    <name type="common">Dromedary</name>
    <name type="synonym">Arabian camel</name>
    <dbReference type="NCBI Taxonomy" id="9838"/>
    <lineage>
        <taxon>Eukaryota</taxon>
        <taxon>Metazoa</taxon>
        <taxon>Chordata</taxon>
        <taxon>Craniata</taxon>
        <taxon>Vertebrata</taxon>
        <taxon>Euteleostomi</taxon>
        <taxon>Mammalia</taxon>
        <taxon>Eutheria</taxon>
        <taxon>Laurasiatheria</taxon>
        <taxon>Artiodactyla</taxon>
        <taxon>Tylopoda</taxon>
        <taxon>Camelidae</taxon>
        <taxon>Camelus</taxon>
    </lineage>
</organism>
<proteinExistence type="predicted"/>
<evidence type="ECO:0000313" key="3">
    <source>
        <dbReference type="Proteomes" id="UP000299084"/>
    </source>
</evidence>
<accession>A0A5N4CYR1</accession>
<gene>
    <name evidence="2" type="ORF">Cadr_000020640</name>
</gene>
<comment type="caution">
    <text evidence="2">The sequence shown here is derived from an EMBL/GenBank/DDBJ whole genome shotgun (WGS) entry which is preliminary data.</text>
</comment>
<evidence type="ECO:0000313" key="2">
    <source>
        <dbReference type="EMBL" id="KAB1263964.1"/>
    </source>
</evidence>